<evidence type="ECO:0000313" key="2">
    <source>
        <dbReference type="Proteomes" id="UP000442533"/>
    </source>
</evidence>
<proteinExistence type="predicted"/>
<comment type="caution">
    <text evidence="1">The sequence shown here is derived from an EMBL/GenBank/DDBJ whole genome shotgun (WGS) entry which is preliminary data.</text>
</comment>
<evidence type="ECO:0008006" key="3">
    <source>
        <dbReference type="Google" id="ProtNLM"/>
    </source>
</evidence>
<dbReference type="EMBL" id="WMIF01000041">
    <property type="protein sequence ID" value="MTH36481.1"/>
    <property type="molecule type" value="Genomic_DNA"/>
</dbReference>
<accession>A0A844HAB7</accession>
<organism evidence="1 2">
    <name type="scientific">Paracoccus limosus</name>
    <dbReference type="NCBI Taxonomy" id="913252"/>
    <lineage>
        <taxon>Bacteria</taxon>
        <taxon>Pseudomonadati</taxon>
        <taxon>Pseudomonadota</taxon>
        <taxon>Alphaproteobacteria</taxon>
        <taxon>Rhodobacterales</taxon>
        <taxon>Paracoccaceae</taxon>
        <taxon>Paracoccus</taxon>
    </lineage>
</organism>
<keyword evidence="2" id="KW-1185">Reference proteome</keyword>
<dbReference type="AlphaFoldDB" id="A0A844HAB7"/>
<name>A0A844HAB7_9RHOB</name>
<dbReference type="InterPro" id="IPR012349">
    <property type="entry name" value="Split_barrel_FMN-bd"/>
</dbReference>
<evidence type="ECO:0000313" key="1">
    <source>
        <dbReference type="EMBL" id="MTH36481.1"/>
    </source>
</evidence>
<gene>
    <name evidence="1" type="ORF">GL279_17985</name>
</gene>
<dbReference type="Proteomes" id="UP000442533">
    <property type="component" value="Unassembled WGS sequence"/>
</dbReference>
<dbReference type="RefSeq" id="WP_155065993.1">
    <property type="nucleotide sequence ID" value="NZ_WMIF01000041.1"/>
</dbReference>
<dbReference type="OrthoDB" id="2618648at2"/>
<sequence length="154" mass="16555">MPPSLVRFLSRPVMIILGSVDATARPEIARAVGASVDPQTGVIELVVSRWQWPATIANIGASGRIAATFSRPADYETYQIKGRATWREAGAADHEIARAYCRDMLAALMELGMAPGLIAHWQSDRDLVVISLTPDQVFIQTPGPMAGQRIGGTA</sequence>
<protein>
    <recommendedName>
        <fullName evidence="3">Pyridoxamine 5'-phosphate oxidase putative domain-containing protein</fullName>
    </recommendedName>
</protein>
<dbReference type="SUPFAM" id="SSF50475">
    <property type="entry name" value="FMN-binding split barrel"/>
    <property type="match status" value="1"/>
</dbReference>
<reference evidence="1 2" key="1">
    <citation type="submission" date="2019-11" db="EMBL/GenBank/DDBJ databases">
        <authorList>
            <person name="Dong K."/>
        </authorList>
    </citation>
    <scope>NUCLEOTIDE SEQUENCE [LARGE SCALE GENOMIC DNA]</scope>
    <source>
        <strain evidence="1 2">JCM 17370</strain>
    </source>
</reference>
<dbReference type="Gene3D" id="2.30.110.10">
    <property type="entry name" value="Electron Transport, Fmn-binding Protein, Chain A"/>
    <property type="match status" value="1"/>
</dbReference>